<accession>A0A3B0XNS9</accession>
<organism evidence="1">
    <name type="scientific">hydrothermal vent metagenome</name>
    <dbReference type="NCBI Taxonomy" id="652676"/>
    <lineage>
        <taxon>unclassified sequences</taxon>
        <taxon>metagenomes</taxon>
        <taxon>ecological metagenomes</taxon>
    </lineage>
</organism>
<sequence length="167" mass="19491">MLKPLKREDTILLARSLLEMLNEAPLEKVPEDNLTLEEVWLRMQLPEEDMDQTSFQIGQWQRDEAHGRADFALNIEIVSDASVADPAEQSYSVEFLVDNFSGDLDDKLEKLRLAARKKIKLYDEGEPCTENTFRCDIPDLRIYLDTLRKEKLIPLHHPWLKNKNAQR</sequence>
<gene>
    <name evidence="1" type="ORF">MNBD_GAMMA11-839</name>
</gene>
<protein>
    <submittedName>
        <fullName evidence="1">Uncharacterized protein</fullName>
    </submittedName>
</protein>
<name>A0A3B0XNS9_9ZZZZ</name>
<reference evidence="1" key="1">
    <citation type="submission" date="2018-06" db="EMBL/GenBank/DDBJ databases">
        <authorList>
            <person name="Zhirakovskaya E."/>
        </authorList>
    </citation>
    <scope>NUCLEOTIDE SEQUENCE</scope>
</reference>
<evidence type="ECO:0000313" key="1">
    <source>
        <dbReference type="EMBL" id="VAW57996.1"/>
    </source>
</evidence>
<proteinExistence type="predicted"/>
<dbReference type="EMBL" id="UOFG01000009">
    <property type="protein sequence ID" value="VAW57996.1"/>
    <property type="molecule type" value="Genomic_DNA"/>
</dbReference>
<dbReference type="AlphaFoldDB" id="A0A3B0XNS9"/>